<dbReference type="Pfam" id="PF03088">
    <property type="entry name" value="Str_synth"/>
    <property type="match status" value="1"/>
</dbReference>
<feature type="domain" description="Strictosidine synthase conserved region" evidence="4">
    <location>
        <begin position="148"/>
        <end position="236"/>
    </location>
</feature>
<accession>A0A1I4XS53</accession>
<dbReference type="RefSeq" id="WP_074793826.1">
    <property type="nucleotide sequence ID" value="NZ_FOVJ01000001.1"/>
</dbReference>
<dbReference type="GO" id="GO:0016787">
    <property type="term" value="F:hydrolase activity"/>
    <property type="evidence" value="ECO:0007669"/>
    <property type="project" value="TreeGrafter"/>
</dbReference>
<evidence type="ECO:0000256" key="2">
    <source>
        <dbReference type="ARBA" id="ARBA00022553"/>
    </source>
</evidence>
<proteinExistence type="inferred from homology"/>
<keyword evidence="6" id="KW-1185">Reference proteome</keyword>
<dbReference type="Gene3D" id="2.120.10.30">
    <property type="entry name" value="TolB, C-terminal domain"/>
    <property type="match status" value="1"/>
</dbReference>
<evidence type="ECO:0000313" key="6">
    <source>
        <dbReference type="Proteomes" id="UP000183107"/>
    </source>
</evidence>
<dbReference type="OrthoDB" id="9775406at2"/>
<keyword evidence="3" id="KW-0325">Glycoprotein</keyword>
<dbReference type="AlphaFoldDB" id="A0A1I4XS53"/>
<gene>
    <name evidence="5" type="ORF">SAMN05216386_0280</name>
</gene>
<dbReference type="Pfam" id="PF20067">
    <property type="entry name" value="SSL_N"/>
    <property type="match status" value="1"/>
</dbReference>
<dbReference type="PANTHER" id="PTHR10426:SF88">
    <property type="entry name" value="ADIPOCYTE PLASMA MEMBRANE-ASSOCIATED PROTEIN HEMOMUCIN-RELATED"/>
    <property type="match status" value="1"/>
</dbReference>
<protein>
    <submittedName>
        <fullName evidence="5">Sugar lactone lactonase YvrE</fullName>
    </submittedName>
</protein>
<organism evidence="5 6">
    <name type="scientific">Nitrosospira briensis</name>
    <dbReference type="NCBI Taxonomy" id="35799"/>
    <lineage>
        <taxon>Bacteria</taxon>
        <taxon>Pseudomonadati</taxon>
        <taxon>Pseudomonadota</taxon>
        <taxon>Betaproteobacteria</taxon>
        <taxon>Nitrosomonadales</taxon>
        <taxon>Nitrosomonadaceae</taxon>
        <taxon>Nitrosospira</taxon>
    </lineage>
</organism>
<name>A0A1I4XS53_9PROT</name>
<reference evidence="6" key="1">
    <citation type="submission" date="2016-10" db="EMBL/GenBank/DDBJ databases">
        <authorList>
            <person name="Varghese N."/>
        </authorList>
    </citation>
    <scope>NUCLEOTIDE SEQUENCE [LARGE SCALE GENOMIC DNA]</scope>
    <source>
        <strain evidence="6">Nsp8</strain>
    </source>
</reference>
<dbReference type="InterPro" id="IPR018119">
    <property type="entry name" value="Strictosidine_synth_cons-reg"/>
</dbReference>
<evidence type="ECO:0000256" key="1">
    <source>
        <dbReference type="ARBA" id="ARBA00009191"/>
    </source>
</evidence>
<evidence type="ECO:0000259" key="4">
    <source>
        <dbReference type="Pfam" id="PF03088"/>
    </source>
</evidence>
<dbReference type="PANTHER" id="PTHR10426">
    <property type="entry name" value="STRICTOSIDINE SYNTHASE-RELATED"/>
    <property type="match status" value="1"/>
</dbReference>
<evidence type="ECO:0000256" key="3">
    <source>
        <dbReference type="ARBA" id="ARBA00023180"/>
    </source>
</evidence>
<comment type="similarity">
    <text evidence="1">Belongs to the strictosidine synthase family.</text>
</comment>
<dbReference type="InterPro" id="IPR011042">
    <property type="entry name" value="6-blade_b-propeller_TolB-like"/>
</dbReference>
<evidence type="ECO:0000313" key="5">
    <source>
        <dbReference type="EMBL" id="SFN28691.1"/>
    </source>
</evidence>
<dbReference type="SUPFAM" id="SSF63829">
    <property type="entry name" value="Calcium-dependent phosphotriesterase"/>
    <property type="match status" value="1"/>
</dbReference>
<keyword evidence="2" id="KW-0597">Phosphoprotein</keyword>
<sequence>MKKSARVAALLLLALAAYLSLSPVPVRPVSWEAPAAPGYVGVHAPNKRLSSLQMIPLGAEEGPEHIVLARDGKLYAAMASGNIMRMNPDGSAQEIFANTGGRVLGFDFDAAGYLIAADAIKGLLSISPDRRITVLADKVGGDPIRYADAVVVAGNGKIYFSDASARFAPSQWGGTFEASVLDIIEQSATGRILEYDPASKATRIVAKGLSFANGVALSRNEQTLFVNETGKYRVWKIDVAATNLDVTGGAPQASVLFDNLPGYPDNLMRGLDGKIWLGFAKPRTPAADWMADKPFLRQLALRLPRALWPIPKTYGHVMAFTEDGKVVADLQDPSGVYPETTGITETADRLYVQSLHARGLGWLRQMAP</sequence>
<dbReference type="Proteomes" id="UP000183107">
    <property type="component" value="Unassembled WGS sequence"/>
</dbReference>
<dbReference type="EMBL" id="FOVJ01000001">
    <property type="protein sequence ID" value="SFN28691.1"/>
    <property type="molecule type" value="Genomic_DNA"/>
</dbReference>